<feature type="region of interest" description="Disordered" evidence="1">
    <location>
        <begin position="103"/>
        <end position="141"/>
    </location>
</feature>
<protein>
    <recommendedName>
        <fullName evidence="2">TOG domain-containing protein</fullName>
    </recommendedName>
</protein>
<gene>
    <name evidence="3" type="ORF">PSAL00342_LOCUS2640</name>
</gene>
<dbReference type="InterPro" id="IPR024395">
    <property type="entry name" value="CLASP_N_dom"/>
</dbReference>
<dbReference type="SUPFAM" id="SSF48371">
    <property type="entry name" value="ARM repeat"/>
    <property type="match status" value="1"/>
</dbReference>
<dbReference type="GO" id="GO:0008017">
    <property type="term" value="F:microtubule binding"/>
    <property type="evidence" value="ECO:0007669"/>
    <property type="project" value="TreeGrafter"/>
</dbReference>
<dbReference type="InterPro" id="IPR034085">
    <property type="entry name" value="TOG"/>
</dbReference>
<dbReference type="SMART" id="SM01349">
    <property type="entry name" value="TOG"/>
    <property type="match status" value="1"/>
</dbReference>
<dbReference type="InterPro" id="IPR011989">
    <property type="entry name" value="ARM-like"/>
</dbReference>
<dbReference type="GO" id="GO:0005881">
    <property type="term" value="C:cytoplasmic microtubule"/>
    <property type="evidence" value="ECO:0007669"/>
    <property type="project" value="TreeGrafter"/>
</dbReference>
<name>A0A7S3XBU9_9CHLO</name>
<sequence length="416" mass="46762">MAIAHPIDRWSIDWDWDGEGLKLHWNCKDEERTQKGGEAPVDVKEPPLEIEDLREQCRIVCTELGDTECQEREPEQKNDTDVRVEHVSCVNCEDPDLLKDKRRPATTLEAKRRTTSASTKRSCRTASGTSKRSHSSKSDARISYVSNEVQRVLATLDQVEKSSHLDRDWQAQMDALNSCRRLLVYKKETIANHLHRIVVAALPSVNSLRSNISKQALVLFTEMFSFIPVEMNREIELVAPLLLQKAGDTSFLGQAADEAIKEMINNCDDAQVINSLLKSAAQRSSSVRLKVASHLEHYIVKKGLTALLQQPALLKATFLAIASMMGEGNQYTRTMVKRSLWFISDILGSSTTWDELLQSIPNSSHSNEVKRFFKSATGPPEVTALSLALGSKKSLLHTTTKRARQASNKQQLWKAR</sequence>
<dbReference type="AlphaFoldDB" id="A0A7S3XBU9"/>
<dbReference type="GO" id="GO:0000226">
    <property type="term" value="P:microtubule cytoskeleton organization"/>
    <property type="evidence" value="ECO:0007669"/>
    <property type="project" value="TreeGrafter"/>
</dbReference>
<reference evidence="3" key="1">
    <citation type="submission" date="2021-01" db="EMBL/GenBank/DDBJ databases">
        <authorList>
            <person name="Corre E."/>
            <person name="Pelletier E."/>
            <person name="Niang G."/>
            <person name="Scheremetjew M."/>
            <person name="Finn R."/>
            <person name="Kale V."/>
            <person name="Holt S."/>
            <person name="Cochrane G."/>
            <person name="Meng A."/>
            <person name="Brown T."/>
            <person name="Cohen L."/>
        </authorList>
    </citation>
    <scope>NUCLEOTIDE SEQUENCE</scope>
    <source>
        <strain evidence="3">CCMP1897</strain>
    </source>
</reference>
<accession>A0A7S3XBU9</accession>
<dbReference type="PANTHER" id="PTHR21567">
    <property type="entry name" value="CLASP"/>
    <property type="match status" value="1"/>
</dbReference>
<dbReference type="EMBL" id="HBIS01002947">
    <property type="protein sequence ID" value="CAE0608821.1"/>
    <property type="molecule type" value="Transcribed_RNA"/>
</dbReference>
<dbReference type="PANTHER" id="PTHR21567:SF87">
    <property type="entry name" value="CRESCERIN-LIKE PROTEIN CHE-12"/>
    <property type="match status" value="1"/>
</dbReference>
<evidence type="ECO:0000256" key="1">
    <source>
        <dbReference type="SAM" id="MobiDB-lite"/>
    </source>
</evidence>
<proteinExistence type="predicted"/>
<dbReference type="Pfam" id="PF12348">
    <property type="entry name" value="CLASP_N"/>
    <property type="match status" value="1"/>
</dbReference>
<dbReference type="InterPro" id="IPR016024">
    <property type="entry name" value="ARM-type_fold"/>
</dbReference>
<evidence type="ECO:0000313" key="3">
    <source>
        <dbReference type="EMBL" id="CAE0608821.1"/>
    </source>
</evidence>
<feature type="domain" description="TOG" evidence="2">
    <location>
        <begin position="152"/>
        <end position="382"/>
    </location>
</feature>
<dbReference type="Gene3D" id="1.25.10.10">
    <property type="entry name" value="Leucine-rich Repeat Variant"/>
    <property type="match status" value="1"/>
</dbReference>
<evidence type="ECO:0000259" key="2">
    <source>
        <dbReference type="SMART" id="SM01349"/>
    </source>
</evidence>
<organism evidence="3">
    <name type="scientific">Picocystis salinarum</name>
    <dbReference type="NCBI Taxonomy" id="88271"/>
    <lineage>
        <taxon>Eukaryota</taxon>
        <taxon>Viridiplantae</taxon>
        <taxon>Chlorophyta</taxon>
        <taxon>Picocystophyceae</taxon>
        <taxon>Picocystales</taxon>
        <taxon>Picocystaceae</taxon>
        <taxon>Picocystis</taxon>
    </lineage>
</organism>